<comment type="caution">
    <text evidence="8">The sequence shown here is derived from an EMBL/GenBank/DDBJ whole genome shotgun (WGS) entry which is preliminary data.</text>
</comment>
<dbReference type="InterPro" id="IPR001173">
    <property type="entry name" value="Glyco_trans_2-like"/>
</dbReference>
<evidence type="ECO:0000256" key="4">
    <source>
        <dbReference type="ARBA" id="ARBA00022679"/>
    </source>
</evidence>
<gene>
    <name evidence="8" type="ORF">Arub01_00150</name>
</gene>
<protein>
    <recommendedName>
        <fullName evidence="7">Glycosyltransferase 2-like domain-containing protein</fullName>
    </recommendedName>
</protein>
<evidence type="ECO:0000259" key="7">
    <source>
        <dbReference type="Pfam" id="PF00535"/>
    </source>
</evidence>
<name>A0A9W6URM6_9ACTN</name>
<dbReference type="PANTHER" id="PTHR37316:SF3">
    <property type="entry name" value="TEICHOIC ACID GLYCEROL-PHOSPHATE TRANSFERASE"/>
    <property type="match status" value="1"/>
</dbReference>
<dbReference type="PANTHER" id="PTHR37316">
    <property type="entry name" value="TEICHOIC ACID GLYCEROL-PHOSPHATE PRIMASE"/>
    <property type="match status" value="1"/>
</dbReference>
<dbReference type="Pfam" id="PF04464">
    <property type="entry name" value="Glyphos_transf"/>
    <property type="match status" value="1"/>
</dbReference>
<proteinExistence type="inferred from homology"/>
<dbReference type="InterPro" id="IPR051612">
    <property type="entry name" value="Teichoic_Acid_Biosynth"/>
</dbReference>
<dbReference type="InterPro" id="IPR007554">
    <property type="entry name" value="Glycerophosphate_synth"/>
</dbReference>
<evidence type="ECO:0000313" key="8">
    <source>
        <dbReference type="EMBL" id="GLW61771.1"/>
    </source>
</evidence>
<evidence type="ECO:0000256" key="2">
    <source>
        <dbReference type="ARBA" id="ARBA00010488"/>
    </source>
</evidence>
<dbReference type="Gene3D" id="3.90.550.10">
    <property type="entry name" value="Spore Coat Polysaccharide Biosynthesis Protein SpsA, Chain A"/>
    <property type="match status" value="1"/>
</dbReference>
<dbReference type="GO" id="GO:0019350">
    <property type="term" value="P:teichoic acid biosynthetic process"/>
    <property type="evidence" value="ECO:0007669"/>
    <property type="project" value="UniProtKB-KW"/>
</dbReference>
<dbReference type="InterPro" id="IPR043149">
    <property type="entry name" value="TagF_N"/>
</dbReference>
<evidence type="ECO:0000256" key="6">
    <source>
        <dbReference type="ARBA" id="ARBA00023136"/>
    </source>
</evidence>
<sequence length="1166" mass="131129">MSPLLSVVVPFYNVEAYLEPCLESIAGQTLRDLEVIMVDDGSTDGSATIAKDFAERDSRFRLVQQENQGLGPARNAGVPHATGKYLAFADSDDIIPRYAYDLMVSSLEETGSDIACGAVRRFGVDGLTHSGVHQKIFPVTRKRTHVREFPELLRDRTAWNKVFRRSFWDRHGFEFPSGLYEDAPVTIPAHVLAKRVDVLHEVVYHWRVRETGARSITQRRTEPGNLADRIRSVRSASQFLAEHASDLKNAYDASTLRDDIRIYVNIVDQGDDQYRETFFDIVNEFLDTVDPKLYDDLPAIDRLKFHAVRQRMMPELVEIVSFSKRHPQRTSAIRREGAPGRWYGDYPFLGDPRFPDRLFELSEDELQLKTGIDEVSWRNGRLRIEGHAYIDRLDVSSPDDSVIEIELRRRLLRLFPKVIRPEVQRVRRPDVTAGSGQATADLDWSGFVFELDPAKLGPGHGNWHVFVTVTTHGEKRRGRLAGPKGAGLWPPAHEVAPGRQVKPKYTQARELLIGVQPIRAQVTDVRGGDGAIELTGWVRREDAAYVTGGQLLVSFRQGKTSVKFPVRHTGTGVGGRVEFTAAIELAKLVEQTGAAEAAVTGDSIDWDVSLQVKGRGKLRLGVEADLLGLRETVAGREYDVISTKYGNLTLVERSPRLVVTGVRWLEGTTIELRGACADPGTRPDRLVMRRRRSSTVHEVPLTWDGAEFTALLDARWTSFDGPLPLPSGRWDFYAPGPNGDVAVGIDRQARASLPEPRFVGVHELALQVSRDLLHLWIRPALSDDERGPYAQRKLQRRYFSASNTAPLRDVAVFESYAGQRYACNPQAIYEELRRRDTGLELVWCTSDGQFRVPDGGKTVLRGSREHHELTSAARYIVNNGPQMQGFEKRHGQVYLQTWHGTPYKHIGYDLVRGGRIAGGIATLGRFVEDVPFWDVLLSSGPHVTQVLRSAFRYEGEVWETGYPRNDLLFAADRHERAQQVRKRLGLSAGRRTVLYAPTWREDVWQTAGRKAELVLDVDRLAAALGDDHVLLVRQHHLVADRTVGVGDRVVDVTHYPDVTELFLVADVLITDYSSAMFDFTATGRPILLYTPDLDFYQEELRGAYFDLAAEAPGPLLREPDEVVDALRRVDSLALEHAAAYRAFRERYCPKDDGQAAARVVDRLLSL</sequence>
<dbReference type="GO" id="GO:0005886">
    <property type="term" value="C:plasma membrane"/>
    <property type="evidence" value="ECO:0007669"/>
    <property type="project" value="UniProtKB-SubCell"/>
</dbReference>
<comment type="similarity">
    <text evidence="2">Belongs to the CDP-glycerol glycerophosphotransferase family.</text>
</comment>
<dbReference type="AlphaFoldDB" id="A0A9W6URM6"/>
<dbReference type="Gene3D" id="3.40.50.12580">
    <property type="match status" value="1"/>
</dbReference>
<evidence type="ECO:0000313" key="9">
    <source>
        <dbReference type="Proteomes" id="UP001165124"/>
    </source>
</evidence>
<feature type="domain" description="Glycosyltransferase 2-like" evidence="7">
    <location>
        <begin position="6"/>
        <end position="167"/>
    </location>
</feature>
<dbReference type="InterPro" id="IPR043148">
    <property type="entry name" value="TagF_C"/>
</dbReference>
<keyword evidence="5" id="KW-0777">Teichoic acid biosynthesis</keyword>
<evidence type="ECO:0000256" key="3">
    <source>
        <dbReference type="ARBA" id="ARBA00022475"/>
    </source>
</evidence>
<keyword evidence="6" id="KW-0472">Membrane</keyword>
<dbReference type="Proteomes" id="UP001165124">
    <property type="component" value="Unassembled WGS sequence"/>
</dbReference>
<keyword evidence="4" id="KW-0808">Transferase</keyword>
<dbReference type="InterPro" id="IPR029044">
    <property type="entry name" value="Nucleotide-diphossugar_trans"/>
</dbReference>
<reference evidence="8" key="1">
    <citation type="submission" date="2023-02" db="EMBL/GenBank/DDBJ databases">
        <title>Actinomadura rubrobrunea NBRC 14622.</title>
        <authorList>
            <person name="Ichikawa N."/>
            <person name="Sato H."/>
            <person name="Tonouchi N."/>
        </authorList>
    </citation>
    <scope>NUCLEOTIDE SEQUENCE</scope>
    <source>
        <strain evidence="8">NBRC 14622</strain>
    </source>
</reference>
<dbReference type="Gene3D" id="3.40.50.11820">
    <property type="match status" value="1"/>
</dbReference>
<dbReference type="SUPFAM" id="SSF53756">
    <property type="entry name" value="UDP-Glycosyltransferase/glycogen phosphorylase"/>
    <property type="match status" value="1"/>
</dbReference>
<dbReference type="RefSeq" id="WP_067907839.1">
    <property type="nucleotide sequence ID" value="NZ_BSRZ01000001.1"/>
</dbReference>
<evidence type="ECO:0000256" key="1">
    <source>
        <dbReference type="ARBA" id="ARBA00004202"/>
    </source>
</evidence>
<comment type="subcellular location">
    <subcellularLocation>
        <location evidence="1">Cell membrane</location>
        <topology evidence="1">Peripheral membrane protein</topology>
    </subcellularLocation>
</comment>
<keyword evidence="3" id="KW-1003">Cell membrane</keyword>
<organism evidence="8 9">
    <name type="scientific">Actinomadura rubrobrunea</name>
    <dbReference type="NCBI Taxonomy" id="115335"/>
    <lineage>
        <taxon>Bacteria</taxon>
        <taxon>Bacillati</taxon>
        <taxon>Actinomycetota</taxon>
        <taxon>Actinomycetes</taxon>
        <taxon>Streptosporangiales</taxon>
        <taxon>Thermomonosporaceae</taxon>
        <taxon>Actinomadura</taxon>
    </lineage>
</organism>
<dbReference type="EMBL" id="BSRZ01000001">
    <property type="protein sequence ID" value="GLW61771.1"/>
    <property type="molecule type" value="Genomic_DNA"/>
</dbReference>
<keyword evidence="9" id="KW-1185">Reference proteome</keyword>
<dbReference type="Pfam" id="PF00535">
    <property type="entry name" value="Glycos_transf_2"/>
    <property type="match status" value="1"/>
</dbReference>
<dbReference type="CDD" id="cd00761">
    <property type="entry name" value="Glyco_tranf_GTA_type"/>
    <property type="match status" value="1"/>
</dbReference>
<dbReference type="SUPFAM" id="SSF53448">
    <property type="entry name" value="Nucleotide-diphospho-sugar transferases"/>
    <property type="match status" value="1"/>
</dbReference>
<dbReference type="GO" id="GO:0047355">
    <property type="term" value="F:CDP-glycerol glycerophosphotransferase activity"/>
    <property type="evidence" value="ECO:0007669"/>
    <property type="project" value="InterPro"/>
</dbReference>
<accession>A0A9W6URM6</accession>
<evidence type="ECO:0000256" key="5">
    <source>
        <dbReference type="ARBA" id="ARBA00022944"/>
    </source>
</evidence>